<evidence type="ECO:0000256" key="2">
    <source>
        <dbReference type="ARBA" id="ARBA00005722"/>
    </source>
</evidence>
<name>A0ABY2SEV1_9HYPH</name>
<keyword evidence="5" id="KW-0998">Cell outer membrane</keyword>
<gene>
    <name evidence="7" type="ORF">FCN80_21890</name>
</gene>
<dbReference type="PANTHER" id="PTHR38776:SF1">
    <property type="entry name" value="MLTA-INTERACTING PROTEIN-RELATED"/>
    <property type="match status" value="1"/>
</dbReference>
<dbReference type="Proteomes" id="UP000305202">
    <property type="component" value="Unassembled WGS sequence"/>
</dbReference>
<evidence type="ECO:0000256" key="1">
    <source>
        <dbReference type="ARBA" id="ARBA00004442"/>
    </source>
</evidence>
<keyword evidence="4" id="KW-0472">Membrane</keyword>
<comment type="subcellular location">
    <subcellularLocation>
        <location evidence="1">Cell outer membrane</location>
    </subcellularLocation>
</comment>
<evidence type="ECO:0000256" key="5">
    <source>
        <dbReference type="ARBA" id="ARBA00023237"/>
    </source>
</evidence>
<evidence type="ECO:0000256" key="4">
    <source>
        <dbReference type="ARBA" id="ARBA00023136"/>
    </source>
</evidence>
<feature type="signal peptide" evidence="6">
    <location>
        <begin position="1"/>
        <end position="29"/>
    </location>
</feature>
<feature type="chain" id="PRO_5047507988" evidence="6">
    <location>
        <begin position="30"/>
        <end position="276"/>
    </location>
</feature>
<evidence type="ECO:0000313" key="8">
    <source>
        <dbReference type="Proteomes" id="UP000305202"/>
    </source>
</evidence>
<evidence type="ECO:0000313" key="7">
    <source>
        <dbReference type="EMBL" id="TKI03362.1"/>
    </source>
</evidence>
<evidence type="ECO:0000256" key="3">
    <source>
        <dbReference type="ARBA" id="ARBA00022729"/>
    </source>
</evidence>
<evidence type="ECO:0000256" key="6">
    <source>
        <dbReference type="SAM" id="SignalP"/>
    </source>
</evidence>
<dbReference type="InterPro" id="IPR010583">
    <property type="entry name" value="MipA"/>
</dbReference>
<dbReference type="PANTHER" id="PTHR38776">
    <property type="entry name" value="MLTA-INTERACTING PROTEIN-RELATED"/>
    <property type="match status" value="1"/>
</dbReference>
<comment type="similarity">
    <text evidence="2">Belongs to the MipA/OmpV family.</text>
</comment>
<proteinExistence type="inferred from homology"/>
<dbReference type="Pfam" id="PF06629">
    <property type="entry name" value="MipA"/>
    <property type="match status" value="1"/>
</dbReference>
<keyword evidence="3 6" id="KW-0732">Signal</keyword>
<reference evidence="7 8" key="1">
    <citation type="submission" date="2019-04" db="EMBL/GenBank/DDBJ databases">
        <authorList>
            <person name="Li M."/>
            <person name="Gao C."/>
        </authorList>
    </citation>
    <scope>NUCLEOTIDE SEQUENCE [LARGE SCALE GENOMIC DNA]</scope>
    <source>
        <strain evidence="7 8">BGMRC 2031</strain>
    </source>
</reference>
<organism evidence="7 8">
    <name type="scientific">Martelella alba</name>
    <dbReference type="NCBI Taxonomy" id="2590451"/>
    <lineage>
        <taxon>Bacteria</taxon>
        <taxon>Pseudomonadati</taxon>
        <taxon>Pseudomonadota</taxon>
        <taxon>Alphaproteobacteria</taxon>
        <taxon>Hyphomicrobiales</taxon>
        <taxon>Aurantimonadaceae</taxon>
        <taxon>Martelella</taxon>
    </lineage>
</organism>
<sequence length="276" mass="29825">MPFMFAIKPGLMMPIFALAVANMMPLAHAQEPQDQNGRGITGQFTLGAGMAPEFEGSDDYKAVPLVLGRVAYETYYLEIQGSSARINLSPLPNIAFGPAVASRGGRDHSVDNDRIARMHEIDRAFEAGGFVRFSLRQVLDPTDELAFETEILADTSGVYDGYVVTFGPIYSFSPTDNLRLGMRLFATYADDNFAQTYFGVNADDAARSGLAQYSASGGLKDAGLGVNALYRFNDSWGLTATVRYARLLGDAADSPIVKDAGSPSQTFIGAGVFYRF</sequence>
<accession>A0ABY2SEV1</accession>
<comment type="caution">
    <text evidence="7">The sequence shown here is derived from an EMBL/GenBank/DDBJ whole genome shotgun (WGS) entry which is preliminary data.</text>
</comment>
<keyword evidence="8" id="KW-1185">Reference proteome</keyword>
<dbReference type="EMBL" id="SZPQ01000046">
    <property type="protein sequence ID" value="TKI03362.1"/>
    <property type="molecule type" value="Genomic_DNA"/>
</dbReference>
<protein>
    <submittedName>
        <fullName evidence="7">MipA/OmpV family protein</fullName>
    </submittedName>
</protein>